<dbReference type="InterPro" id="IPR011109">
    <property type="entry name" value="DNA_bind_recombinase_dom"/>
</dbReference>
<dbReference type="PANTHER" id="PTHR30461">
    <property type="entry name" value="DNA-INVERTASE FROM LAMBDOID PROPHAGE"/>
    <property type="match status" value="1"/>
</dbReference>
<dbReference type="SUPFAM" id="SSF53041">
    <property type="entry name" value="Resolvase-like"/>
    <property type="match status" value="1"/>
</dbReference>
<evidence type="ECO:0000313" key="4">
    <source>
        <dbReference type="EMBL" id="QKH79746.1"/>
    </source>
</evidence>
<sequence>MKTAVAYVRFSSAGQREESIQAQKRAIDAYCIQNNIKLIKTYEDHAKSATTDNRPQFLKLIKESRYKEYDYVIVHKLDRFARNRYDSASYKLKLKKNGKQLLSVLENIDGSPESIIMESVLEGMAEYYSANLSREVKKGIDENMRNYKFIGGNVPYGYDIVDGQYTINEQEAKGVQKIFEMYLLHYTYADIMKYLNTNGFRTKTGNKFANNSVIYSILKRRLYKGDYVKNLGKEREFIAENVIDPIIDSKTFEEVQEIMKVKQIRSSKKSDYDYLLSGIIYHKCEDGTIHKMIGSSGRGKGGRKYYYYKCKHCNTWERADRLEKQICEFLTDVIFYKNNIEQFIQATYQSINDFTEDNNEKEVLENKIKEITKEIDQYSKAIAKGLISDQIIEKVNSLEQQKQELKFNLSKISDKERVTLDEVREYFYVNKTNLFKDRKHQKKVIQTLIKKIVASNTQVNVELSTLKACSLTTFSGRVLKTSNEHLFIYISDNEFVIKAS</sequence>
<dbReference type="Gene3D" id="3.90.1750.20">
    <property type="entry name" value="Putative Large Serine Recombinase, Chain B, Domain 2"/>
    <property type="match status" value="1"/>
</dbReference>
<dbReference type="PROSITE" id="PS51737">
    <property type="entry name" value="RECOMBINASE_DNA_BIND"/>
    <property type="match status" value="1"/>
</dbReference>
<evidence type="ECO:0000259" key="2">
    <source>
        <dbReference type="PROSITE" id="PS51736"/>
    </source>
</evidence>
<keyword evidence="1" id="KW-0175">Coiled coil</keyword>
<dbReference type="RefSeq" id="WP_172884274.1">
    <property type="nucleotide sequence ID" value="NZ_CP054000.1"/>
</dbReference>
<dbReference type="Gene3D" id="3.40.50.1390">
    <property type="entry name" value="Resolvase, N-terminal catalytic domain"/>
    <property type="match status" value="1"/>
</dbReference>
<dbReference type="InterPro" id="IPR006119">
    <property type="entry name" value="Resolv_N"/>
</dbReference>
<reference evidence="4 5" key="1">
    <citation type="submission" date="2020-05" db="EMBL/GenBank/DDBJ databases">
        <title>FDA dAtabase for Regulatory Grade micrObial Sequences (FDA-ARGOS): Supporting development and validation of Infectious Disease Dx tests.</title>
        <authorList>
            <person name="Pederson C."/>
            <person name="Tallon L."/>
            <person name="Sadzewicz L."/>
            <person name="Zhao X."/>
            <person name="Vavikolanu K."/>
            <person name="Mehta A."/>
            <person name="Aluvathingal J."/>
            <person name="Nadendla S."/>
            <person name="Myers T."/>
            <person name="Yan Y."/>
            <person name="Sichtig H."/>
        </authorList>
    </citation>
    <scope>NUCLEOTIDE SEQUENCE [LARGE SCALE GENOMIC DNA]</scope>
    <source>
        <strain evidence="4 5">FDAARGOS_764</strain>
    </source>
</reference>
<dbReference type="Proteomes" id="UP000502899">
    <property type="component" value="Chromosome"/>
</dbReference>
<dbReference type="InterPro" id="IPR050639">
    <property type="entry name" value="SSR_resolvase"/>
</dbReference>
<dbReference type="InterPro" id="IPR038109">
    <property type="entry name" value="DNA_bind_recomb_sf"/>
</dbReference>
<evidence type="ECO:0000313" key="5">
    <source>
        <dbReference type="Proteomes" id="UP000502899"/>
    </source>
</evidence>
<organism evidence="4 5">
    <name type="scientific">Finegoldia magna</name>
    <name type="common">Peptostreptococcus magnus</name>
    <dbReference type="NCBI Taxonomy" id="1260"/>
    <lineage>
        <taxon>Bacteria</taxon>
        <taxon>Bacillati</taxon>
        <taxon>Bacillota</taxon>
        <taxon>Tissierellia</taxon>
        <taxon>Tissierellales</taxon>
        <taxon>Peptoniphilaceae</taxon>
        <taxon>Finegoldia</taxon>
    </lineage>
</organism>
<accession>A0A7D4G5L1</accession>
<dbReference type="PANTHER" id="PTHR30461:SF23">
    <property type="entry name" value="DNA RECOMBINASE-RELATED"/>
    <property type="match status" value="1"/>
</dbReference>
<dbReference type="InterPro" id="IPR036162">
    <property type="entry name" value="Resolvase-like_N_sf"/>
</dbReference>
<feature type="coiled-coil region" evidence="1">
    <location>
        <begin position="354"/>
        <end position="415"/>
    </location>
</feature>
<name>A0A7D4G5L1_FINMA</name>
<feature type="domain" description="Recombinase" evidence="3">
    <location>
        <begin position="155"/>
        <end position="265"/>
    </location>
</feature>
<dbReference type="Pfam" id="PF07508">
    <property type="entry name" value="Recombinase"/>
    <property type="match status" value="1"/>
</dbReference>
<dbReference type="GO" id="GO:0003677">
    <property type="term" value="F:DNA binding"/>
    <property type="evidence" value="ECO:0007669"/>
    <property type="project" value="InterPro"/>
</dbReference>
<gene>
    <name evidence="4" type="ORF">FOC70_05035</name>
</gene>
<dbReference type="CDD" id="cd00338">
    <property type="entry name" value="Ser_Recombinase"/>
    <property type="match status" value="1"/>
</dbReference>
<feature type="domain" description="Resolvase/invertase-type recombinase catalytic" evidence="2">
    <location>
        <begin position="3"/>
        <end position="147"/>
    </location>
</feature>
<proteinExistence type="predicted"/>
<dbReference type="EMBL" id="CP054000">
    <property type="protein sequence ID" value="QKH79746.1"/>
    <property type="molecule type" value="Genomic_DNA"/>
</dbReference>
<evidence type="ECO:0000259" key="3">
    <source>
        <dbReference type="PROSITE" id="PS51737"/>
    </source>
</evidence>
<dbReference type="AlphaFoldDB" id="A0A7D4G5L1"/>
<protein>
    <submittedName>
        <fullName evidence="4">Recombinase family protein</fullName>
    </submittedName>
</protein>
<dbReference type="GO" id="GO:0000150">
    <property type="term" value="F:DNA strand exchange activity"/>
    <property type="evidence" value="ECO:0007669"/>
    <property type="project" value="InterPro"/>
</dbReference>
<dbReference type="PROSITE" id="PS51736">
    <property type="entry name" value="RECOMBINASES_3"/>
    <property type="match status" value="1"/>
</dbReference>
<dbReference type="Pfam" id="PF00239">
    <property type="entry name" value="Resolvase"/>
    <property type="match status" value="1"/>
</dbReference>
<dbReference type="SMART" id="SM00857">
    <property type="entry name" value="Resolvase"/>
    <property type="match status" value="1"/>
</dbReference>
<evidence type="ECO:0000256" key="1">
    <source>
        <dbReference type="SAM" id="Coils"/>
    </source>
</evidence>